<dbReference type="EMBL" id="FRYK01000005">
    <property type="protein sequence ID" value="SHO73968.1"/>
    <property type="molecule type" value="Genomic_DNA"/>
</dbReference>
<reference evidence="2" key="1">
    <citation type="submission" date="2016-12" db="EMBL/GenBank/DDBJ databases">
        <authorList>
            <person name="Varghese N."/>
            <person name="Submissions S."/>
        </authorList>
    </citation>
    <scope>NUCLEOTIDE SEQUENCE [LARGE SCALE GENOMIC DNA]</scope>
    <source>
        <strain evidence="2">DSM 18830</strain>
    </source>
</reference>
<dbReference type="InterPro" id="IPR022385">
    <property type="entry name" value="Rhs_assc_core"/>
</dbReference>
<dbReference type="AlphaFoldDB" id="A0A1M7ZYN0"/>
<dbReference type="NCBIfam" id="TIGR03696">
    <property type="entry name" value="Rhs_assc_core"/>
    <property type="match status" value="1"/>
</dbReference>
<sequence length="315" mass="36085">MNLPTEIEFGTLGNIKYIYNATGQKVSKIVSENSVITTHHYQSGYQYENGNLQFFPHAEGYVNVVSGAVPTYNYVYQYKDHLGNNRLSYATTTQASQTQLTILEESHYYPFGLKHAPYNNDHYQFTPPANGNNVALLPAGQTGNYQYKYNGKELQDELGLNIYDYGMMMYDPAIGRRNNIDPKAEQMRRWSTYAYCFNNPMRFTDPDGMKPVDWYLNKFTGNVTWKEGTGSKLGYVNLGHHWGHSDARGNRFQMDGDTKQITYNGKVLYDYNKDKSGSYGGFAFSDGGNNQNPSELRKGGRDVEWIDFKRNVRFN</sequence>
<dbReference type="InterPro" id="IPR050708">
    <property type="entry name" value="T6SS_VgrG/RHS"/>
</dbReference>
<dbReference type="PANTHER" id="PTHR32305:SF15">
    <property type="entry name" value="PROTEIN RHSA-RELATED"/>
    <property type="match status" value="1"/>
</dbReference>
<gene>
    <name evidence="1" type="ORF">SAMN05443547_2347</name>
</gene>
<protein>
    <submittedName>
        <fullName evidence="1">RHS repeat-associated core domain-containing protein</fullName>
    </submittedName>
</protein>
<organism evidence="1 2">
    <name type="scientific">Flavobacterium cucumis</name>
    <dbReference type="NCBI Taxonomy" id="416016"/>
    <lineage>
        <taxon>Bacteria</taxon>
        <taxon>Pseudomonadati</taxon>
        <taxon>Bacteroidota</taxon>
        <taxon>Flavobacteriia</taxon>
        <taxon>Flavobacteriales</taxon>
        <taxon>Flavobacteriaceae</taxon>
        <taxon>Flavobacterium</taxon>
    </lineage>
</organism>
<keyword evidence="2" id="KW-1185">Reference proteome</keyword>
<evidence type="ECO:0000313" key="1">
    <source>
        <dbReference type="EMBL" id="SHO73968.1"/>
    </source>
</evidence>
<dbReference type="RefSeq" id="WP_073584665.1">
    <property type="nucleotide sequence ID" value="NZ_FRYK01000005.1"/>
</dbReference>
<dbReference type="PANTHER" id="PTHR32305">
    <property type="match status" value="1"/>
</dbReference>
<evidence type="ECO:0000313" key="2">
    <source>
        <dbReference type="Proteomes" id="UP000184611"/>
    </source>
</evidence>
<proteinExistence type="predicted"/>
<dbReference type="STRING" id="416016.SAMN05443547_2347"/>
<dbReference type="Proteomes" id="UP000184611">
    <property type="component" value="Unassembled WGS sequence"/>
</dbReference>
<accession>A0A1M7ZYN0</accession>
<name>A0A1M7ZYN0_9FLAO</name>
<dbReference type="Gene3D" id="2.180.10.10">
    <property type="entry name" value="RHS repeat-associated core"/>
    <property type="match status" value="1"/>
</dbReference>